<feature type="region of interest" description="Disordered" evidence="8">
    <location>
        <begin position="90"/>
        <end position="113"/>
    </location>
</feature>
<keyword evidence="6" id="KW-0106">Calcium</keyword>
<proteinExistence type="predicted"/>
<dbReference type="Gene3D" id="1.10.238.10">
    <property type="entry name" value="EF-hand"/>
    <property type="match status" value="1"/>
</dbReference>
<evidence type="ECO:0000256" key="4">
    <source>
        <dbReference type="ARBA" id="ARBA00022723"/>
    </source>
</evidence>
<dbReference type="PANTHER" id="PTHR46735">
    <property type="entry name" value="CALPAIN, SMALL SUBUNIT 1 A-RELATED"/>
    <property type="match status" value="1"/>
</dbReference>
<evidence type="ECO:0000313" key="9">
    <source>
        <dbReference type="EMBL" id="CAL1571982.1"/>
    </source>
</evidence>
<dbReference type="GO" id="GO:0012505">
    <property type="term" value="C:endomembrane system"/>
    <property type="evidence" value="ECO:0007669"/>
    <property type="project" value="UniProtKB-SubCell"/>
</dbReference>
<keyword evidence="5" id="KW-0677">Repeat</keyword>
<evidence type="ECO:0000256" key="1">
    <source>
        <dbReference type="ARBA" id="ARBA00004308"/>
    </source>
</evidence>
<evidence type="ECO:0000256" key="2">
    <source>
        <dbReference type="ARBA" id="ARBA00004496"/>
    </source>
</evidence>
<dbReference type="InterPro" id="IPR011992">
    <property type="entry name" value="EF-hand-dom_pair"/>
</dbReference>
<evidence type="ECO:0000256" key="7">
    <source>
        <dbReference type="ARBA" id="ARBA00023136"/>
    </source>
</evidence>
<evidence type="ECO:0000313" key="10">
    <source>
        <dbReference type="Proteomes" id="UP001497482"/>
    </source>
</evidence>
<reference evidence="9 10" key="1">
    <citation type="submission" date="2024-04" db="EMBL/GenBank/DDBJ databases">
        <authorList>
            <person name="Waldvogel A.-M."/>
            <person name="Schoenle A."/>
        </authorList>
    </citation>
    <scope>NUCLEOTIDE SEQUENCE [LARGE SCALE GENOMIC DNA]</scope>
</reference>
<accession>A0AAV2J3E6</accession>
<keyword evidence="3" id="KW-0963">Cytoplasm</keyword>
<keyword evidence="7" id="KW-0472">Membrane</keyword>
<keyword evidence="4" id="KW-0479">Metal-binding</keyword>
<dbReference type="Proteomes" id="UP001497482">
    <property type="component" value="Chromosome 10"/>
</dbReference>
<name>A0AAV2J3E6_KNICA</name>
<dbReference type="SUPFAM" id="SSF47473">
    <property type="entry name" value="EF-hand"/>
    <property type="match status" value="1"/>
</dbReference>
<protein>
    <submittedName>
        <fullName evidence="9">Uncharacterized protein</fullName>
    </submittedName>
</protein>
<dbReference type="PANTHER" id="PTHR46735:SF3">
    <property type="entry name" value="CALPAIN SMALL SUBUNIT 1-RELATED"/>
    <property type="match status" value="1"/>
</dbReference>
<comment type="subcellular location">
    <subcellularLocation>
        <location evidence="2">Cytoplasm</location>
    </subcellularLocation>
    <subcellularLocation>
        <location evidence="1">Endomembrane system</location>
    </subcellularLocation>
</comment>
<dbReference type="GO" id="GO:0046872">
    <property type="term" value="F:metal ion binding"/>
    <property type="evidence" value="ECO:0007669"/>
    <property type="project" value="UniProtKB-KW"/>
</dbReference>
<dbReference type="AlphaFoldDB" id="A0AAV2J3E6"/>
<evidence type="ECO:0000256" key="5">
    <source>
        <dbReference type="ARBA" id="ARBA00022737"/>
    </source>
</evidence>
<keyword evidence="10" id="KW-1185">Reference proteome</keyword>
<organism evidence="9 10">
    <name type="scientific">Knipowitschia caucasica</name>
    <name type="common">Caucasian dwarf goby</name>
    <name type="synonym">Pomatoschistus caucasicus</name>
    <dbReference type="NCBI Taxonomy" id="637954"/>
    <lineage>
        <taxon>Eukaryota</taxon>
        <taxon>Metazoa</taxon>
        <taxon>Chordata</taxon>
        <taxon>Craniata</taxon>
        <taxon>Vertebrata</taxon>
        <taxon>Euteleostomi</taxon>
        <taxon>Actinopterygii</taxon>
        <taxon>Neopterygii</taxon>
        <taxon>Teleostei</taxon>
        <taxon>Neoteleostei</taxon>
        <taxon>Acanthomorphata</taxon>
        <taxon>Gobiaria</taxon>
        <taxon>Gobiiformes</taxon>
        <taxon>Gobioidei</taxon>
        <taxon>Gobiidae</taxon>
        <taxon>Gobiinae</taxon>
        <taxon>Knipowitschia</taxon>
    </lineage>
</organism>
<dbReference type="EMBL" id="OZ035832">
    <property type="protein sequence ID" value="CAL1571982.1"/>
    <property type="molecule type" value="Genomic_DNA"/>
</dbReference>
<gene>
    <name evidence="9" type="ORF">KC01_LOCUS4035</name>
</gene>
<evidence type="ECO:0000256" key="6">
    <source>
        <dbReference type="ARBA" id="ARBA00022837"/>
    </source>
</evidence>
<dbReference type="GO" id="GO:0110158">
    <property type="term" value="C:calpain complex"/>
    <property type="evidence" value="ECO:0007669"/>
    <property type="project" value="TreeGrafter"/>
</dbReference>
<evidence type="ECO:0000256" key="8">
    <source>
        <dbReference type="SAM" id="MobiDB-lite"/>
    </source>
</evidence>
<sequence length="249" mass="26653">MAKVKDKLCVWLHGWIVPGPYPGAGPARGGAGQHCSGGAEVKFSPQLRALQSAAAVPSPCHRSRSSCIMFLAKGILGGLVKIISNIDPADFVPSDPPPPRRPLNAESHENEEEKRFRRTFEKLAGDDMEICPMELKNILDDVCRKSGVAIGEGGFSIETCRSMVAVMDVSFTQNPLSVVSGAPQPERPEVGLQLTFQALSGGAAVTHRAELLDRPVPSGAGPRTTEALTAHAHTLRLRLHEPCYCCSIV</sequence>
<evidence type="ECO:0000256" key="3">
    <source>
        <dbReference type="ARBA" id="ARBA00022490"/>
    </source>
</evidence>